<evidence type="ECO:0000256" key="3">
    <source>
        <dbReference type="ARBA" id="ARBA00022692"/>
    </source>
</evidence>
<dbReference type="KEGG" id="aten:116292257"/>
<feature type="transmembrane region" description="Helical" evidence="6">
    <location>
        <begin position="214"/>
        <end position="235"/>
    </location>
</feature>
<evidence type="ECO:0000313" key="8">
    <source>
        <dbReference type="Proteomes" id="UP000515163"/>
    </source>
</evidence>
<feature type="domain" description="Major facilitator superfamily associated" evidence="7">
    <location>
        <begin position="45"/>
        <end position="506"/>
    </location>
</feature>
<dbReference type="InterPro" id="IPR036259">
    <property type="entry name" value="MFS_trans_sf"/>
</dbReference>
<evidence type="ECO:0000313" key="9">
    <source>
        <dbReference type="RefSeq" id="XP_031555396.1"/>
    </source>
</evidence>
<keyword evidence="4 6" id="KW-1133">Transmembrane helix</keyword>
<evidence type="ECO:0000256" key="6">
    <source>
        <dbReference type="SAM" id="Phobius"/>
    </source>
</evidence>
<feature type="transmembrane region" description="Helical" evidence="6">
    <location>
        <begin position="482"/>
        <end position="501"/>
    </location>
</feature>
<evidence type="ECO:0000256" key="5">
    <source>
        <dbReference type="ARBA" id="ARBA00023136"/>
    </source>
</evidence>
<gene>
    <name evidence="9" type="primary">LOC116292257</name>
</gene>
<dbReference type="InterPro" id="IPR051717">
    <property type="entry name" value="MFS_MFSD6"/>
</dbReference>
<sequence>MEKFLHSFFQRKIMPSEAGEEDDDKNKEWSNEKAESSCLNKISMVWYKAFYMFFIGAFWMKIVYLPLYFKQIGLPAHYAGVLAGISPFLRGAGSFFLGLLAEKPETRKVVLLMSLVAQIVTPLLCLIPHPADPIPQGPYMKNGTWVVNITSIAPMGDPPAEDFLDTLQNCFKGNCLGYQLMTDDSPEIPRLNQSDHARNSTLSKPSLLNIKLDVISTFWIILAIITVGEFLGGPARSLADAATLQALGEDKKNFGYVRLWGNVGQLMLTIIIYALLRYEHVTLNGIEQGNYLFAVIVIVFWMALAFPTALGFACDHKKDMSADMESNGKEDSNGINNLSDVLMNFSSLSLLAITFCIGMLNGTFNTFMFWFVIDIAGSRGNLIITVALALRITYIILAFRVSGPIIGFLGVMNVTHVSLLLYSGIFVMYGLVKNPWLAIIPEVFQNIIKALTEVAVILFFGEITPFRWAATVQGIVQSLLEGFGFGVGPIIGGFLVMSLGIRYTFMLFGAFATGICIFSLCTHGINWAVMRATEDQEKRFSAPMPISMK</sequence>
<feature type="transmembrane region" description="Helical" evidence="6">
    <location>
        <begin position="507"/>
        <end position="529"/>
    </location>
</feature>
<comment type="similarity">
    <text evidence="2">Belongs to the major facilitator superfamily. MFSD6 family.</text>
</comment>
<organism evidence="8 9">
    <name type="scientific">Actinia tenebrosa</name>
    <name type="common">Australian red waratah sea anemone</name>
    <dbReference type="NCBI Taxonomy" id="6105"/>
    <lineage>
        <taxon>Eukaryota</taxon>
        <taxon>Metazoa</taxon>
        <taxon>Cnidaria</taxon>
        <taxon>Anthozoa</taxon>
        <taxon>Hexacorallia</taxon>
        <taxon>Actiniaria</taxon>
        <taxon>Actiniidae</taxon>
        <taxon>Actinia</taxon>
    </lineage>
</organism>
<dbReference type="PANTHER" id="PTHR16172">
    <property type="entry name" value="MAJOR FACILITATOR SUPERFAMILY DOMAIN-CONTAINING PROTEIN 6-LIKE"/>
    <property type="match status" value="1"/>
</dbReference>
<dbReference type="Gene3D" id="1.20.1250.20">
    <property type="entry name" value="MFS general substrate transporter like domains"/>
    <property type="match status" value="2"/>
</dbReference>
<evidence type="ECO:0000256" key="1">
    <source>
        <dbReference type="ARBA" id="ARBA00004141"/>
    </source>
</evidence>
<keyword evidence="5 6" id="KW-0472">Membrane</keyword>
<keyword evidence="8" id="KW-1185">Reference proteome</keyword>
<dbReference type="OrthoDB" id="5985269at2759"/>
<feature type="transmembrane region" description="Helical" evidence="6">
    <location>
        <begin position="75"/>
        <end position="97"/>
    </location>
</feature>
<protein>
    <submittedName>
        <fullName evidence="9">Major facilitator superfamily domain-containing protein 6-like</fullName>
    </submittedName>
</protein>
<feature type="transmembrane region" description="Helical" evidence="6">
    <location>
        <begin position="348"/>
        <end position="373"/>
    </location>
</feature>
<dbReference type="GO" id="GO:0016020">
    <property type="term" value="C:membrane"/>
    <property type="evidence" value="ECO:0007669"/>
    <property type="project" value="UniProtKB-SubCell"/>
</dbReference>
<name>A0A6P8HHT2_ACTTE</name>
<dbReference type="AlphaFoldDB" id="A0A6P8HHT2"/>
<evidence type="ECO:0000256" key="2">
    <source>
        <dbReference type="ARBA" id="ARBA00005241"/>
    </source>
</evidence>
<reference evidence="9" key="1">
    <citation type="submission" date="2025-08" db="UniProtKB">
        <authorList>
            <consortium name="RefSeq"/>
        </authorList>
    </citation>
    <scope>IDENTIFICATION</scope>
    <source>
        <tissue evidence="9">Tentacle</tissue>
    </source>
</reference>
<dbReference type="RefSeq" id="XP_031555396.1">
    <property type="nucleotide sequence ID" value="XM_031699536.1"/>
</dbReference>
<dbReference type="SUPFAM" id="SSF103473">
    <property type="entry name" value="MFS general substrate transporter"/>
    <property type="match status" value="1"/>
</dbReference>
<feature type="transmembrane region" description="Helical" evidence="6">
    <location>
        <begin position="49"/>
        <end position="69"/>
    </location>
</feature>
<keyword evidence="3 6" id="KW-0812">Transmembrane</keyword>
<proteinExistence type="inferred from homology"/>
<evidence type="ECO:0000259" key="7">
    <source>
        <dbReference type="Pfam" id="PF12832"/>
    </source>
</evidence>
<feature type="transmembrane region" description="Helical" evidence="6">
    <location>
        <begin position="379"/>
        <end position="399"/>
    </location>
</feature>
<dbReference type="PANTHER" id="PTHR16172:SF2">
    <property type="entry name" value="MAJOR FACILITATOR SUPERFAMILY DOMAIN-CONTAINING PROTEIN 6"/>
    <property type="match status" value="1"/>
</dbReference>
<dbReference type="InterPro" id="IPR024989">
    <property type="entry name" value="MFS_assoc_dom"/>
</dbReference>
<comment type="subcellular location">
    <subcellularLocation>
        <location evidence="1">Membrane</location>
        <topology evidence="1">Multi-pass membrane protein</topology>
    </subcellularLocation>
</comment>
<accession>A0A6P8HHT2</accession>
<feature type="transmembrane region" description="Helical" evidence="6">
    <location>
        <begin position="291"/>
        <end position="314"/>
    </location>
</feature>
<dbReference type="Proteomes" id="UP000515163">
    <property type="component" value="Unplaced"/>
</dbReference>
<feature type="transmembrane region" description="Helical" evidence="6">
    <location>
        <begin position="406"/>
        <end position="431"/>
    </location>
</feature>
<feature type="transmembrane region" description="Helical" evidence="6">
    <location>
        <begin position="256"/>
        <end position="276"/>
    </location>
</feature>
<evidence type="ECO:0000256" key="4">
    <source>
        <dbReference type="ARBA" id="ARBA00022989"/>
    </source>
</evidence>
<feature type="transmembrane region" description="Helical" evidence="6">
    <location>
        <begin position="109"/>
        <end position="131"/>
    </location>
</feature>
<feature type="transmembrane region" description="Helical" evidence="6">
    <location>
        <begin position="443"/>
        <end position="461"/>
    </location>
</feature>
<dbReference type="Pfam" id="PF12832">
    <property type="entry name" value="MFS_1_like"/>
    <property type="match status" value="1"/>
</dbReference>
<dbReference type="InParanoid" id="A0A6P8HHT2"/>
<dbReference type="GeneID" id="116292257"/>